<dbReference type="Proteomes" id="UP001174205">
    <property type="component" value="Unassembled WGS sequence"/>
</dbReference>
<name>A0ABT8JGI1_9BACL</name>
<evidence type="ECO:0000313" key="2">
    <source>
        <dbReference type="Proteomes" id="UP001174205"/>
    </source>
</evidence>
<organism evidence="1 2">
    <name type="scientific">Paenibacillus vandeheii</name>
    <dbReference type="NCBI Taxonomy" id="3035917"/>
    <lineage>
        <taxon>Bacteria</taxon>
        <taxon>Bacillati</taxon>
        <taxon>Bacillota</taxon>
        <taxon>Bacilli</taxon>
        <taxon>Bacillales</taxon>
        <taxon>Paenibacillaceae</taxon>
        <taxon>Paenibacillus</taxon>
    </lineage>
</organism>
<keyword evidence="2" id="KW-1185">Reference proteome</keyword>
<reference evidence="1" key="1">
    <citation type="submission" date="2023-03" db="EMBL/GenBank/DDBJ databases">
        <title>MT1 and MT2 Draft Genomes of Novel Species.</title>
        <authorList>
            <person name="Venkateswaran K."/>
        </authorList>
    </citation>
    <scope>NUCLEOTIDE SEQUENCE</scope>
    <source>
        <strain evidence="1">F6_3S_P_1C</strain>
    </source>
</reference>
<dbReference type="EMBL" id="JAROCD010000012">
    <property type="protein sequence ID" value="MDN4604174.1"/>
    <property type="molecule type" value="Genomic_DNA"/>
</dbReference>
<sequence length="150" mass="17141">MNRQIDKPVIHLTDESSNLKRDVLDYQKLAGYHMKLALIMRKHNQSKACLILCDWALTAMIKALYIHENQTTILPDEWTMNEILPLVHTGQNPGLDIVLFIGTMQYMSLIENGPDSFAEPINLDKLLERTEQVLSELTVRILSETNSPPI</sequence>
<protein>
    <submittedName>
        <fullName evidence="1">Uncharacterized protein</fullName>
    </submittedName>
</protein>
<comment type="caution">
    <text evidence="1">The sequence shown here is derived from an EMBL/GenBank/DDBJ whole genome shotgun (WGS) entry which is preliminary data.</text>
</comment>
<gene>
    <name evidence="1" type="ORF">P5G61_23240</name>
</gene>
<evidence type="ECO:0000313" key="1">
    <source>
        <dbReference type="EMBL" id="MDN4604174.1"/>
    </source>
</evidence>
<accession>A0ABT8JGI1</accession>
<proteinExistence type="predicted"/>